<dbReference type="AlphaFoldDB" id="C6H8R1"/>
<proteinExistence type="predicted"/>
<gene>
    <name evidence="1" type="ORF">HCDG_02592</name>
</gene>
<evidence type="ECO:0000313" key="1">
    <source>
        <dbReference type="EMBL" id="EER42694.1"/>
    </source>
</evidence>
<dbReference type="EMBL" id="GG692421">
    <property type="protein sequence ID" value="EER42694.1"/>
    <property type="molecule type" value="Genomic_DNA"/>
</dbReference>
<accession>C6H8R1</accession>
<organism evidence="1 2">
    <name type="scientific">Ajellomyces capsulatus (strain H143)</name>
    <name type="common">Darling's disease fungus</name>
    <name type="synonym">Histoplasma capsulatum</name>
    <dbReference type="NCBI Taxonomy" id="544712"/>
    <lineage>
        <taxon>Eukaryota</taxon>
        <taxon>Fungi</taxon>
        <taxon>Dikarya</taxon>
        <taxon>Ascomycota</taxon>
        <taxon>Pezizomycotina</taxon>
        <taxon>Eurotiomycetes</taxon>
        <taxon>Eurotiomycetidae</taxon>
        <taxon>Onygenales</taxon>
        <taxon>Ajellomycetaceae</taxon>
        <taxon>Histoplasma</taxon>
    </lineage>
</organism>
<name>C6H8R1_AJECH</name>
<reference evidence="2" key="1">
    <citation type="submission" date="2009-05" db="EMBL/GenBank/DDBJ databases">
        <title>The genome sequence of Ajellomyces capsulatus strain H143.</title>
        <authorList>
            <person name="Champion M."/>
            <person name="Cuomo C.A."/>
            <person name="Ma L.-J."/>
            <person name="Henn M.R."/>
            <person name="Sil A."/>
            <person name="Goldman B."/>
            <person name="Young S.K."/>
            <person name="Kodira C.D."/>
            <person name="Zeng Q."/>
            <person name="Koehrsen M."/>
            <person name="Alvarado L."/>
            <person name="Berlin A.M."/>
            <person name="Borenstein D."/>
            <person name="Chen Z."/>
            <person name="Engels R."/>
            <person name="Freedman E."/>
            <person name="Gellesch M."/>
            <person name="Goldberg J."/>
            <person name="Griggs A."/>
            <person name="Gujja S."/>
            <person name="Heiman D.I."/>
            <person name="Hepburn T.A."/>
            <person name="Howarth C."/>
            <person name="Jen D."/>
            <person name="Larson L."/>
            <person name="Lewis B."/>
            <person name="Mehta T."/>
            <person name="Park D."/>
            <person name="Pearson M."/>
            <person name="Roberts A."/>
            <person name="Saif S."/>
            <person name="Shea T.D."/>
            <person name="Shenoy N."/>
            <person name="Sisk P."/>
            <person name="Stolte C."/>
            <person name="Sykes S."/>
            <person name="Walk T."/>
            <person name="White J."/>
            <person name="Yandava C."/>
            <person name="Klein B."/>
            <person name="McEwen J.G."/>
            <person name="Puccia R."/>
            <person name="Goldman G.H."/>
            <person name="Felipe M.S."/>
            <person name="Nino-Vega G."/>
            <person name="San-Blas G."/>
            <person name="Taylor J.W."/>
            <person name="Mendoza L."/>
            <person name="Galagan J.E."/>
            <person name="Nusbaum C."/>
            <person name="Birren B.W."/>
        </authorList>
    </citation>
    <scope>NUCLEOTIDE SEQUENCE [LARGE SCALE GENOMIC DNA]</scope>
    <source>
        <strain evidence="2">H143</strain>
    </source>
</reference>
<evidence type="ECO:0000313" key="2">
    <source>
        <dbReference type="Proteomes" id="UP000002624"/>
    </source>
</evidence>
<protein>
    <submittedName>
        <fullName evidence="1">Uncharacterized protein</fullName>
    </submittedName>
</protein>
<dbReference type="Proteomes" id="UP000002624">
    <property type="component" value="Unassembled WGS sequence"/>
</dbReference>
<sequence length="125" mass="14408">MGSDGLLLYRECHTDTTRHRNELQLDPPKPPQLVGLWVWGFTGRVRPRIRRRHEDEALVAPTFSRFQHDPPLQHREYGAGNQQISDECDVRCASPCIQLSRILQLGIQSTNLRNPQRLTSDILQS</sequence>
<dbReference type="HOGENOM" id="CLU_1992006_0_0_1"/>
<dbReference type="VEuPathDB" id="FungiDB:HCDG_02592"/>